<sequence>MKKILIVLFSLLLLVNPLNAQTKLDNDIPKNKNKSIYLESGINLSLPVHIQMYRSHRLAIGFNVRAWKNISKKSELGIKIDYDYRFIKKNTRILTPESTLEERALHSNFSLFCIKPNIQFNLNSNWYWGAESGVGYALSDEDGQIGLGFVSEYSKNQQFGICSGFYLGKNFIVGSKKKVFGVSLDFTQFLAQWHAENSLGLKIKYRFIN</sequence>
<reference evidence="3" key="1">
    <citation type="submission" date="2016-10" db="EMBL/GenBank/DDBJ databases">
        <authorList>
            <person name="Varghese N."/>
            <person name="Submissions S."/>
        </authorList>
    </citation>
    <scope>NUCLEOTIDE SEQUENCE [LARGE SCALE GENOMIC DNA]</scope>
    <source>
        <strain evidence="3">CGMCC 1.8704</strain>
    </source>
</reference>
<evidence type="ECO:0000313" key="3">
    <source>
        <dbReference type="Proteomes" id="UP000198657"/>
    </source>
</evidence>
<keyword evidence="3" id="KW-1185">Reference proteome</keyword>
<feature type="signal peptide" evidence="1">
    <location>
        <begin position="1"/>
        <end position="20"/>
    </location>
</feature>
<protein>
    <recommendedName>
        <fullName evidence="4">Outer membrane protein beta-barrel domain-containing protein</fullName>
    </recommendedName>
</protein>
<evidence type="ECO:0000313" key="2">
    <source>
        <dbReference type="EMBL" id="SEO22359.1"/>
    </source>
</evidence>
<feature type="chain" id="PRO_5011434571" description="Outer membrane protein beta-barrel domain-containing protein" evidence="1">
    <location>
        <begin position="21"/>
        <end position="209"/>
    </location>
</feature>
<dbReference type="AlphaFoldDB" id="A0A1H8MYL5"/>
<dbReference type="EMBL" id="FODN01000004">
    <property type="protein sequence ID" value="SEO22359.1"/>
    <property type="molecule type" value="Genomic_DNA"/>
</dbReference>
<keyword evidence="1" id="KW-0732">Signal</keyword>
<dbReference type="RefSeq" id="WP_091170570.1">
    <property type="nucleotide sequence ID" value="NZ_CBCSFM010000002.1"/>
</dbReference>
<proteinExistence type="predicted"/>
<evidence type="ECO:0008006" key="4">
    <source>
        <dbReference type="Google" id="ProtNLM"/>
    </source>
</evidence>
<organism evidence="2 3">
    <name type="scientific">Flavobacterium sinopsychrotolerans</name>
    <dbReference type="NCBI Taxonomy" id="604089"/>
    <lineage>
        <taxon>Bacteria</taxon>
        <taxon>Pseudomonadati</taxon>
        <taxon>Bacteroidota</taxon>
        <taxon>Flavobacteriia</taxon>
        <taxon>Flavobacteriales</taxon>
        <taxon>Flavobacteriaceae</taxon>
        <taxon>Flavobacterium</taxon>
    </lineage>
</organism>
<evidence type="ECO:0000256" key="1">
    <source>
        <dbReference type="SAM" id="SignalP"/>
    </source>
</evidence>
<gene>
    <name evidence="2" type="ORF">SAMN04487942_2107</name>
</gene>
<dbReference type="OrthoDB" id="1339381at2"/>
<accession>A0A1H8MYL5</accession>
<name>A0A1H8MYL5_9FLAO</name>
<dbReference type="Proteomes" id="UP000198657">
    <property type="component" value="Unassembled WGS sequence"/>
</dbReference>